<keyword evidence="4" id="KW-1185">Reference proteome</keyword>
<sequence length="724" mass="84762">MRLWVKKQSKHMLKLNKLMKSSETENRYFVRIMIVGKESAGKTCLLRRLLNEGISDVSSTDGVDIVVRRCKINIDDGKWTIGHEIDDKNERINRALSTNEKTKKEATEGTHRKTESAKYMPFGEKESNATVFTFNDFPIDIAPDGSAEATATQIIHEDETKNRTISHVDDISSYKKHRTTETKENLHKNEPSVLLMPENLMSEVFSKSTVKTQRNLYALCELWDFAGQKEFYATHQAFLTNSAVYLVVADMENDIIKQDKSQFSADFQHIGDYIDFWFDSIHCHRTVDDRARHGHFDPPILLVFTGTDKYNKADLQKRKKELNEQIDQVLGNQSKYHHLQDTFYLSNKVDTDKEFEKFRLAIFETARKNHNWGKAVPLKWFLLEHLIQINKKNGKNFISVTDMFKLAKHPDIKILEEEDLLLFLRFQHNVGNIIFFESIPDLIILNPQWLADAFRCLVSDRIDISRLHHREDWTLFTRQGKISESLITELLNSKDGRQFSGQKTNLHKVMEEFDILVKIENSNYYIMPSKMPTSTFEDVGEKFGILTKKCQRTSWLCFKFEFLPPFFFNHLSAWFIRKYNPSKLDVDIALYRGICMFDIEGSGCKKVLVTMSTDTIALQVVSFSKQEGFGNTCSEIYCEVKQLIEDIKERYKVKISCKLHFKCSEGYYYKDLFEYEKLKRDKECFCFQHTKAHRSEQIYSPWMKIEVCFSLEIAQIIICIHEQF</sequence>
<dbReference type="PANTHER" id="PTHR47679:SF2">
    <property type="entry name" value="C-TERMINAL OF ROC (COR) DOMAIN-CONTAINING PROTEIN"/>
    <property type="match status" value="1"/>
</dbReference>
<dbReference type="SUPFAM" id="SSF52540">
    <property type="entry name" value="P-loop containing nucleoside triphosphate hydrolases"/>
    <property type="match status" value="1"/>
</dbReference>
<accession>A0A8B6FPZ9</accession>
<evidence type="ECO:0000313" key="3">
    <source>
        <dbReference type="EMBL" id="VDI52542.1"/>
    </source>
</evidence>
<dbReference type="Gene3D" id="3.40.50.300">
    <property type="entry name" value="P-loop containing nucleotide triphosphate hydrolases"/>
    <property type="match status" value="2"/>
</dbReference>
<protein>
    <recommendedName>
        <fullName evidence="2">COR domain-containing protein</fullName>
    </recommendedName>
</protein>
<evidence type="ECO:0000313" key="4">
    <source>
        <dbReference type="Proteomes" id="UP000596742"/>
    </source>
</evidence>
<dbReference type="AlphaFoldDB" id="A0A8B6FPZ9"/>
<reference evidence="3" key="1">
    <citation type="submission" date="2018-11" db="EMBL/GenBank/DDBJ databases">
        <authorList>
            <person name="Alioto T."/>
            <person name="Alioto T."/>
        </authorList>
    </citation>
    <scope>NUCLEOTIDE SEQUENCE</scope>
</reference>
<evidence type="ECO:0000256" key="1">
    <source>
        <dbReference type="ARBA" id="ARBA00022737"/>
    </source>
</evidence>
<proteinExistence type="predicted"/>
<keyword evidence="1" id="KW-0677">Repeat</keyword>
<dbReference type="OrthoDB" id="6114177at2759"/>
<dbReference type="Gene3D" id="1.10.10.10">
    <property type="entry name" value="Winged helix-like DNA-binding domain superfamily/Winged helix DNA-binding domain"/>
    <property type="match status" value="1"/>
</dbReference>
<dbReference type="Pfam" id="PF08477">
    <property type="entry name" value="Roc"/>
    <property type="match status" value="1"/>
</dbReference>
<dbReference type="PANTHER" id="PTHR47679">
    <property type="entry name" value="PROTEIN TORNADO 1"/>
    <property type="match status" value="1"/>
</dbReference>
<organism evidence="3 4">
    <name type="scientific">Mytilus galloprovincialis</name>
    <name type="common">Mediterranean mussel</name>
    <dbReference type="NCBI Taxonomy" id="29158"/>
    <lineage>
        <taxon>Eukaryota</taxon>
        <taxon>Metazoa</taxon>
        <taxon>Spiralia</taxon>
        <taxon>Lophotrochozoa</taxon>
        <taxon>Mollusca</taxon>
        <taxon>Bivalvia</taxon>
        <taxon>Autobranchia</taxon>
        <taxon>Pteriomorphia</taxon>
        <taxon>Mytilida</taxon>
        <taxon>Mytiloidea</taxon>
        <taxon>Mytilidae</taxon>
        <taxon>Mytilinae</taxon>
        <taxon>Mytilus</taxon>
    </lineage>
</organism>
<evidence type="ECO:0000259" key="2">
    <source>
        <dbReference type="Pfam" id="PF16095"/>
    </source>
</evidence>
<dbReference type="EMBL" id="UYJE01007188">
    <property type="protein sequence ID" value="VDI52542.1"/>
    <property type="molecule type" value="Genomic_DNA"/>
</dbReference>
<dbReference type="InterPro" id="IPR027417">
    <property type="entry name" value="P-loop_NTPase"/>
</dbReference>
<name>A0A8B6FPZ9_MYTGA</name>
<gene>
    <name evidence="3" type="ORF">MGAL_10B014493</name>
</gene>
<feature type="domain" description="COR" evidence="2">
    <location>
        <begin position="377"/>
        <end position="529"/>
    </location>
</feature>
<dbReference type="Pfam" id="PF16095">
    <property type="entry name" value="COR-A"/>
    <property type="match status" value="1"/>
</dbReference>
<dbReference type="InterPro" id="IPR032171">
    <property type="entry name" value="COR-A"/>
</dbReference>
<comment type="caution">
    <text evidence="3">The sequence shown here is derived from an EMBL/GenBank/DDBJ whole genome shotgun (WGS) entry which is preliminary data.</text>
</comment>
<dbReference type="Proteomes" id="UP000596742">
    <property type="component" value="Unassembled WGS sequence"/>
</dbReference>
<dbReference type="InterPro" id="IPR036388">
    <property type="entry name" value="WH-like_DNA-bd_sf"/>
</dbReference>
<dbReference type="Gene3D" id="3.30.70.1390">
    <property type="entry name" value="ROC domain from the Parkinson's disease-associated leucine-rich repeat kinase 2"/>
    <property type="match status" value="1"/>
</dbReference>